<sequence length="20" mass="2492">MHIAKYCPYTWFFGKYLPII</sequence>
<dbReference type="AlphaFoldDB" id="A0A0K2TPG7"/>
<name>A0A0K2TPG7_LEPSM</name>
<proteinExistence type="predicted"/>
<dbReference type="EMBL" id="HACA01010508">
    <property type="protein sequence ID" value="CDW27869.1"/>
    <property type="molecule type" value="Transcribed_RNA"/>
</dbReference>
<organism evidence="1">
    <name type="scientific">Lepeophtheirus salmonis</name>
    <name type="common">Salmon louse</name>
    <name type="synonym">Caligus salmonis</name>
    <dbReference type="NCBI Taxonomy" id="72036"/>
    <lineage>
        <taxon>Eukaryota</taxon>
        <taxon>Metazoa</taxon>
        <taxon>Ecdysozoa</taxon>
        <taxon>Arthropoda</taxon>
        <taxon>Crustacea</taxon>
        <taxon>Multicrustacea</taxon>
        <taxon>Hexanauplia</taxon>
        <taxon>Copepoda</taxon>
        <taxon>Siphonostomatoida</taxon>
        <taxon>Caligidae</taxon>
        <taxon>Lepeophtheirus</taxon>
    </lineage>
</organism>
<reference evidence="1" key="1">
    <citation type="submission" date="2014-05" db="EMBL/GenBank/DDBJ databases">
        <authorList>
            <person name="Chronopoulou M."/>
        </authorList>
    </citation>
    <scope>NUCLEOTIDE SEQUENCE</scope>
    <source>
        <tissue evidence="1">Whole organism</tissue>
    </source>
</reference>
<protein>
    <submittedName>
        <fullName evidence="1">Uncharacterized protein</fullName>
    </submittedName>
</protein>
<accession>A0A0K2TPG7</accession>
<evidence type="ECO:0000313" key="1">
    <source>
        <dbReference type="EMBL" id="CDW27869.1"/>
    </source>
</evidence>